<sequence length="282" mass="34399">MKLLINDANYDTTINEATKLTGDYHNDVIFHCYWNGELNEKHLISIRSCYYFNVDKKEKRQIILWLEDNNPNKFNEEIIKYAEIKKFDWKTERLDTFMYNHDIKYHKNKLPSYSNIIRSLLLYKYGGCWFDLDVLFLRSFDPLFNNFENEIMLYRWEKQNYPNNAIYISLIPKNEKFKKNMEFIIERDKGWGFQQAKLTFDLELDMLIMPCSWFDGAWINNPYNLKFNDFFENTEKECTFENFFPGAFCYHWHNKWNVDIKEKSAIRQLDSIINKNMMNIMM</sequence>
<proteinExistence type="predicted"/>
<reference evidence="1" key="1">
    <citation type="submission" date="2018-10" db="EMBL/GenBank/DDBJ databases">
        <title>Hidden diversity of soil giant viruses.</title>
        <authorList>
            <person name="Schulz F."/>
            <person name="Alteio L."/>
            <person name="Goudeau D."/>
            <person name="Ryan E.M."/>
            <person name="Malmstrom R.R."/>
            <person name="Blanchard J."/>
            <person name="Woyke T."/>
        </authorList>
    </citation>
    <scope>NUCLEOTIDE SEQUENCE</scope>
    <source>
        <strain evidence="1">TEV1</strain>
    </source>
</reference>
<gene>
    <name evidence="1" type="ORF">Terrestrivirus7_10</name>
</gene>
<dbReference type="SUPFAM" id="SSF53448">
    <property type="entry name" value="Nucleotide-diphospho-sugar transferases"/>
    <property type="match status" value="1"/>
</dbReference>
<protein>
    <recommendedName>
        <fullName evidence="2">Glycosyltransferase</fullName>
    </recommendedName>
</protein>
<dbReference type="InterPro" id="IPR029044">
    <property type="entry name" value="Nucleotide-diphossugar_trans"/>
</dbReference>
<accession>A0A3G4ZNL2</accession>
<evidence type="ECO:0008006" key="2">
    <source>
        <dbReference type="Google" id="ProtNLM"/>
    </source>
</evidence>
<organism evidence="1">
    <name type="scientific">Terrestrivirus sp</name>
    <dbReference type="NCBI Taxonomy" id="2487775"/>
    <lineage>
        <taxon>Viruses</taxon>
        <taxon>Varidnaviria</taxon>
        <taxon>Bamfordvirae</taxon>
        <taxon>Nucleocytoviricota</taxon>
        <taxon>Megaviricetes</taxon>
        <taxon>Imitervirales</taxon>
        <taxon>Mimiviridae</taxon>
        <taxon>Klosneuvirinae</taxon>
    </lineage>
</organism>
<dbReference type="EMBL" id="MK071985">
    <property type="protein sequence ID" value="AYV76457.1"/>
    <property type="molecule type" value="Genomic_DNA"/>
</dbReference>
<dbReference type="Pfam" id="PF04488">
    <property type="entry name" value="Gly_transf_sug"/>
    <property type="match status" value="1"/>
</dbReference>
<name>A0A3G4ZNL2_9VIRU</name>
<dbReference type="Gene3D" id="3.90.550.20">
    <property type="match status" value="1"/>
</dbReference>
<dbReference type="InterPro" id="IPR007577">
    <property type="entry name" value="GlycoTrfase_DXD_sugar-bd_CS"/>
</dbReference>
<evidence type="ECO:0000313" key="1">
    <source>
        <dbReference type="EMBL" id="AYV76457.1"/>
    </source>
</evidence>